<evidence type="ECO:0000313" key="1">
    <source>
        <dbReference type="EMBL" id="DAF44737.1"/>
    </source>
</evidence>
<name>A0A8S5S1D0_9CAUD</name>
<proteinExistence type="predicted"/>
<sequence>MSNVVRTTTKYRTDVDAKDVLWAYKFVLG</sequence>
<dbReference type="EMBL" id="BK032511">
    <property type="protein sequence ID" value="DAF44737.1"/>
    <property type="molecule type" value="Genomic_DNA"/>
</dbReference>
<reference evidence="1" key="1">
    <citation type="journal article" date="2021" name="Proc. Natl. Acad. Sci. U.S.A.">
        <title>A Catalog of Tens of Thousands of Viruses from Human Metagenomes Reveals Hidden Associations with Chronic Diseases.</title>
        <authorList>
            <person name="Tisza M.J."/>
            <person name="Buck C.B."/>
        </authorList>
    </citation>
    <scope>NUCLEOTIDE SEQUENCE</scope>
    <source>
        <strain evidence="1">Ct8Lf7</strain>
    </source>
</reference>
<accession>A0A8S5S1D0</accession>
<protein>
    <submittedName>
        <fullName evidence="1">Uncharacterized protein</fullName>
    </submittedName>
</protein>
<organism evidence="1">
    <name type="scientific">Podoviridae sp. ct8Lf7</name>
    <dbReference type="NCBI Taxonomy" id="2827723"/>
    <lineage>
        <taxon>Viruses</taxon>
        <taxon>Duplodnaviria</taxon>
        <taxon>Heunggongvirae</taxon>
        <taxon>Uroviricota</taxon>
        <taxon>Caudoviricetes</taxon>
    </lineage>
</organism>